<dbReference type="Gene3D" id="3.40.50.300">
    <property type="entry name" value="P-loop containing nucleotide triphosphate hydrolases"/>
    <property type="match status" value="1"/>
</dbReference>
<proteinExistence type="predicted"/>
<feature type="region of interest" description="Disordered" evidence="1">
    <location>
        <begin position="1"/>
        <end position="60"/>
    </location>
</feature>
<sequence length="187" mass="20043">MVGFPGSGQGRRLVSWPAGRPGETARPVQGGCQNLGRSNANTSRAGRTRTAGDTARSGAHPHEELAAIGLKQRHLLINGILPSIEADNDPLAAAIHEREQTALKNIPATLTVLPRDTVELEPWAWIINTSVAAASVKSPLLRQRAANELSEINAVANQYADRYAVVPLLKDEPVGVERLRALVQTQT</sequence>
<dbReference type="Proteomes" id="UP000198640">
    <property type="component" value="Unassembled WGS sequence"/>
</dbReference>
<name>A0A1H3F041_9PROT</name>
<feature type="compositionally biased region" description="Polar residues" evidence="1">
    <location>
        <begin position="31"/>
        <end position="45"/>
    </location>
</feature>
<dbReference type="AlphaFoldDB" id="A0A1H3F041"/>
<organism evidence="2 3">
    <name type="scientific">Nitrosomonas halophila</name>
    <dbReference type="NCBI Taxonomy" id="44576"/>
    <lineage>
        <taxon>Bacteria</taxon>
        <taxon>Pseudomonadati</taxon>
        <taxon>Pseudomonadota</taxon>
        <taxon>Betaproteobacteria</taxon>
        <taxon>Nitrosomonadales</taxon>
        <taxon>Nitrosomonadaceae</taxon>
        <taxon>Nitrosomonas</taxon>
    </lineage>
</organism>
<protein>
    <submittedName>
        <fullName evidence="2">Anion-transporting ATPase</fullName>
    </submittedName>
</protein>
<dbReference type="STRING" id="44576.SAMN05421881_101013"/>
<dbReference type="EMBL" id="FNOY01000010">
    <property type="protein sequence ID" value="SDX84230.1"/>
    <property type="molecule type" value="Genomic_DNA"/>
</dbReference>
<dbReference type="InterPro" id="IPR027417">
    <property type="entry name" value="P-loop_NTPase"/>
</dbReference>
<evidence type="ECO:0000256" key="1">
    <source>
        <dbReference type="SAM" id="MobiDB-lite"/>
    </source>
</evidence>
<reference evidence="2 3" key="1">
    <citation type="submission" date="2016-10" db="EMBL/GenBank/DDBJ databases">
        <authorList>
            <person name="de Groot N.N."/>
        </authorList>
    </citation>
    <scope>NUCLEOTIDE SEQUENCE [LARGE SCALE GENOMIC DNA]</scope>
    <source>
        <strain evidence="2 3">Nm1</strain>
    </source>
</reference>
<evidence type="ECO:0000313" key="3">
    <source>
        <dbReference type="Proteomes" id="UP000198640"/>
    </source>
</evidence>
<accession>A0A1H3F041</accession>
<keyword evidence="3" id="KW-1185">Reference proteome</keyword>
<gene>
    <name evidence="2" type="ORF">SAMN05421881_101013</name>
</gene>
<evidence type="ECO:0000313" key="2">
    <source>
        <dbReference type="EMBL" id="SDX84230.1"/>
    </source>
</evidence>